<evidence type="ECO:0000313" key="3">
    <source>
        <dbReference type="Proteomes" id="UP001172155"/>
    </source>
</evidence>
<protein>
    <submittedName>
        <fullName evidence="2">Uncharacterized protein</fullName>
    </submittedName>
</protein>
<feature type="region of interest" description="Disordered" evidence="1">
    <location>
        <begin position="119"/>
        <end position="168"/>
    </location>
</feature>
<evidence type="ECO:0000313" key="2">
    <source>
        <dbReference type="EMBL" id="KAK0753735.1"/>
    </source>
</evidence>
<evidence type="ECO:0000256" key="1">
    <source>
        <dbReference type="SAM" id="MobiDB-lite"/>
    </source>
</evidence>
<name>A0AA40KCC8_9PEZI</name>
<sequence length="256" mass="28423">MDDIHANGQLVRVDVHHQELLEPVNQIITLATRAHSRMTPAERQALWPLVTAVIGATEKTALVQLFHDLTEVLNTVAEEHKPKVMALSLGIATHFPPTATAPDSSAKDKKVTIDRLGMSYFDNDNKSDNENESNNDSMSDSDSEYVYSETEPGEHQSDDQGTPMREPRLNRTLANLVRTDTKSNAISMLKHQIEFHRLSNIWGQIKDLVSQTPLTAGGAEFLALCVPPPRGSATSAAPRRAFASTFEWTRRYPSHT</sequence>
<dbReference type="EMBL" id="JAUKUD010000001">
    <property type="protein sequence ID" value="KAK0753735.1"/>
    <property type="molecule type" value="Genomic_DNA"/>
</dbReference>
<gene>
    <name evidence="2" type="ORF">B0T18DRAFT_22030</name>
</gene>
<organism evidence="2 3">
    <name type="scientific">Schizothecium vesticola</name>
    <dbReference type="NCBI Taxonomy" id="314040"/>
    <lineage>
        <taxon>Eukaryota</taxon>
        <taxon>Fungi</taxon>
        <taxon>Dikarya</taxon>
        <taxon>Ascomycota</taxon>
        <taxon>Pezizomycotina</taxon>
        <taxon>Sordariomycetes</taxon>
        <taxon>Sordariomycetidae</taxon>
        <taxon>Sordariales</taxon>
        <taxon>Schizotheciaceae</taxon>
        <taxon>Schizothecium</taxon>
    </lineage>
</organism>
<proteinExistence type="predicted"/>
<dbReference type="AlphaFoldDB" id="A0AA40KCC8"/>
<accession>A0AA40KCC8</accession>
<comment type="caution">
    <text evidence="2">The sequence shown here is derived from an EMBL/GenBank/DDBJ whole genome shotgun (WGS) entry which is preliminary data.</text>
</comment>
<keyword evidence="3" id="KW-1185">Reference proteome</keyword>
<reference evidence="2" key="1">
    <citation type="submission" date="2023-06" db="EMBL/GenBank/DDBJ databases">
        <title>Genome-scale phylogeny and comparative genomics of the fungal order Sordariales.</title>
        <authorList>
            <consortium name="Lawrence Berkeley National Laboratory"/>
            <person name="Hensen N."/>
            <person name="Bonometti L."/>
            <person name="Westerberg I."/>
            <person name="Brannstrom I.O."/>
            <person name="Guillou S."/>
            <person name="Cros-Aarteil S."/>
            <person name="Calhoun S."/>
            <person name="Haridas S."/>
            <person name="Kuo A."/>
            <person name="Mondo S."/>
            <person name="Pangilinan J."/>
            <person name="Riley R."/>
            <person name="LaButti K."/>
            <person name="Andreopoulos B."/>
            <person name="Lipzen A."/>
            <person name="Chen C."/>
            <person name="Yanf M."/>
            <person name="Daum C."/>
            <person name="Ng V."/>
            <person name="Clum A."/>
            <person name="Steindorff A."/>
            <person name="Ohm R."/>
            <person name="Martin F."/>
            <person name="Silar P."/>
            <person name="Natvig D."/>
            <person name="Lalanne C."/>
            <person name="Gautier V."/>
            <person name="Ament-velasquez S.L."/>
            <person name="Kruys A."/>
            <person name="Hutchinson M.I."/>
            <person name="Powell A.J."/>
            <person name="Barry K."/>
            <person name="Miller A.N."/>
            <person name="Grigoriev I.V."/>
            <person name="Debuchy R."/>
            <person name="Gladieux P."/>
            <person name="Thoren M.H."/>
            <person name="Johannesson H."/>
        </authorList>
    </citation>
    <scope>NUCLEOTIDE SEQUENCE</scope>
    <source>
        <strain evidence="2">SMH3187-1</strain>
    </source>
</reference>
<dbReference type="Proteomes" id="UP001172155">
    <property type="component" value="Unassembled WGS sequence"/>
</dbReference>